<dbReference type="AlphaFoldDB" id="A0A9N7YY39"/>
<dbReference type="EMBL" id="CADEAL010002913">
    <property type="protein sequence ID" value="CAB1442761.1"/>
    <property type="molecule type" value="Genomic_DNA"/>
</dbReference>
<evidence type="ECO:0000313" key="1">
    <source>
        <dbReference type="EMBL" id="CAB1442761.1"/>
    </source>
</evidence>
<keyword evidence="2" id="KW-1185">Reference proteome</keyword>
<name>A0A9N7YY39_PLEPL</name>
<dbReference type="Proteomes" id="UP001153269">
    <property type="component" value="Unassembled WGS sequence"/>
</dbReference>
<proteinExistence type="predicted"/>
<organism evidence="1 2">
    <name type="scientific">Pleuronectes platessa</name>
    <name type="common">European plaice</name>
    <dbReference type="NCBI Taxonomy" id="8262"/>
    <lineage>
        <taxon>Eukaryota</taxon>
        <taxon>Metazoa</taxon>
        <taxon>Chordata</taxon>
        <taxon>Craniata</taxon>
        <taxon>Vertebrata</taxon>
        <taxon>Euteleostomi</taxon>
        <taxon>Actinopterygii</taxon>
        <taxon>Neopterygii</taxon>
        <taxon>Teleostei</taxon>
        <taxon>Neoteleostei</taxon>
        <taxon>Acanthomorphata</taxon>
        <taxon>Carangaria</taxon>
        <taxon>Pleuronectiformes</taxon>
        <taxon>Pleuronectoidei</taxon>
        <taxon>Pleuronectidae</taxon>
        <taxon>Pleuronectes</taxon>
    </lineage>
</organism>
<protein>
    <submittedName>
        <fullName evidence="1">Uncharacterized protein</fullName>
    </submittedName>
</protein>
<accession>A0A9N7YY39</accession>
<sequence length="136" mass="16290">MKVEDKRRGGWRKGRQIVGWNREWVGEHEGWGSTWRWCNKKERMVPKTEDVWMIERREERRNLNETVSGDMYRREAGAKEGVKCVNDYTIQQVKRDVTVKVISHSDARGERERKEGWGFLLQQSLATEENHIFTLR</sequence>
<gene>
    <name evidence="1" type="ORF">PLEPLA_LOCUS30480</name>
</gene>
<evidence type="ECO:0000313" key="2">
    <source>
        <dbReference type="Proteomes" id="UP001153269"/>
    </source>
</evidence>
<reference evidence="1" key="1">
    <citation type="submission" date="2020-03" db="EMBL/GenBank/DDBJ databases">
        <authorList>
            <person name="Weist P."/>
        </authorList>
    </citation>
    <scope>NUCLEOTIDE SEQUENCE</scope>
</reference>
<comment type="caution">
    <text evidence="1">The sequence shown here is derived from an EMBL/GenBank/DDBJ whole genome shotgun (WGS) entry which is preliminary data.</text>
</comment>